<evidence type="ECO:0000256" key="1">
    <source>
        <dbReference type="SAM" id="Phobius"/>
    </source>
</evidence>
<name>A0A4S2CZH8_STEMA</name>
<dbReference type="RefSeq" id="WP_017356927.1">
    <property type="nucleotide sequence ID" value="NZ_SRYW01000011.1"/>
</dbReference>
<keyword evidence="1" id="KW-0472">Membrane</keyword>
<evidence type="ECO:0008006" key="4">
    <source>
        <dbReference type="Google" id="ProtNLM"/>
    </source>
</evidence>
<feature type="transmembrane region" description="Helical" evidence="1">
    <location>
        <begin position="24"/>
        <end position="44"/>
    </location>
</feature>
<gene>
    <name evidence="2" type="ORF">E5352_13480</name>
</gene>
<sequence length="85" mass="9636">MYWLFLLLALGCFALALKASQMGWMMLALAGTLLFLLAWVRGLYVARFGGLQRDTSQLIDPLELRRLREQAQARQQPATDDPDPL</sequence>
<evidence type="ECO:0000313" key="2">
    <source>
        <dbReference type="EMBL" id="TGY33214.1"/>
    </source>
</evidence>
<reference evidence="2 3" key="1">
    <citation type="submission" date="2019-04" db="EMBL/GenBank/DDBJ databases">
        <title>Microbes associate with the intestines of laboratory mice.</title>
        <authorList>
            <person name="Navarre W."/>
            <person name="Wong E."/>
            <person name="Huang K."/>
            <person name="Tropini C."/>
            <person name="Ng K."/>
            <person name="Yu B."/>
        </authorList>
    </citation>
    <scope>NUCLEOTIDE SEQUENCE [LARGE SCALE GENOMIC DNA]</scope>
    <source>
        <strain evidence="2 3">NM62_B4-13</strain>
    </source>
</reference>
<dbReference type="AlphaFoldDB" id="A0A4S2CZH8"/>
<comment type="caution">
    <text evidence="2">The sequence shown here is derived from an EMBL/GenBank/DDBJ whole genome shotgun (WGS) entry which is preliminary data.</text>
</comment>
<keyword evidence="1" id="KW-1133">Transmembrane helix</keyword>
<evidence type="ECO:0000313" key="3">
    <source>
        <dbReference type="Proteomes" id="UP000306631"/>
    </source>
</evidence>
<dbReference type="Proteomes" id="UP000306631">
    <property type="component" value="Unassembled WGS sequence"/>
</dbReference>
<organism evidence="2 3">
    <name type="scientific">Stenotrophomonas maltophilia</name>
    <name type="common">Pseudomonas maltophilia</name>
    <name type="synonym">Xanthomonas maltophilia</name>
    <dbReference type="NCBI Taxonomy" id="40324"/>
    <lineage>
        <taxon>Bacteria</taxon>
        <taxon>Pseudomonadati</taxon>
        <taxon>Pseudomonadota</taxon>
        <taxon>Gammaproteobacteria</taxon>
        <taxon>Lysobacterales</taxon>
        <taxon>Lysobacteraceae</taxon>
        <taxon>Stenotrophomonas</taxon>
        <taxon>Stenotrophomonas maltophilia group</taxon>
    </lineage>
</organism>
<proteinExistence type="predicted"/>
<keyword evidence="1" id="KW-0812">Transmembrane</keyword>
<protein>
    <recommendedName>
        <fullName evidence="4">Transmembrane protein</fullName>
    </recommendedName>
</protein>
<dbReference type="EMBL" id="SRYW01000011">
    <property type="protein sequence ID" value="TGY33214.1"/>
    <property type="molecule type" value="Genomic_DNA"/>
</dbReference>
<accession>A0A4S2CZH8</accession>